<dbReference type="NCBIfam" id="TIGR01805">
    <property type="entry name" value="CM_mono_grmpos"/>
    <property type="match status" value="1"/>
</dbReference>
<gene>
    <name evidence="3" type="ORF">SAMN04488558_107113</name>
</gene>
<evidence type="ECO:0000313" key="4">
    <source>
        <dbReference type="Proteomes" id="UP000198833"/>
    </source>
</evidence>
<dbReference type="RefSeq" id="WP_092572106.1">
    <property type="nucleotide sequence ID" value="NZ_CP096206.2"/>
</dbReference>
<dbReference type="EMBL" id="FOEN01000007">
    <property type="protein sequence ID" value="SEQ28119.1"/>
    <property type="molecule type" value="Genomic_DNA"/>
</dbReference>
<dbReference type="SMART" id="SM00830">
    <property type="entry name" value="CM_2"/>
    <property type="match status" value="1"/>
</dbReference>
<dbReference type="InterPro" id="IPR051331">
    <property type="entry name" value="Chorismate_mutase-related"/>
</dbReference>
<sequence>MFEDYRQQINQIDQQMVGLWEERIKIVEEIAAIKQAQGMEVLDEEREIKVIEQAKSYLSDPDLSPLLEEFMQEVLRLSRKHQVTWMNQHEEE</sequence>
<dbReference type="GO" id="GO:0046417">
    <property type="term" value="P:chorismate metabolic process"/>
    <property type="evidence" value="ECO:0007669"/>
    <property type="project" value="InterPro"/>
</dbReference>
<dbReference type="OrthoDB" id="9802281at2"/>
<dbReference type="GO" id="GO:0009697">
    <property type="term" value="P:salicylic acid biosynthetic process"/>
    <property type="evidence" value="ECO:0007669"/>
    <property type="project" value="TreeGrafter"/>
</dbReference>
<evidence type="ECO:0000313" key="3">
    <source>
        <dbReference type="EMBL" id="SEQ28119.1"/>
    </source>
</evidence>
<protein>
    <submittedName>
        <fullName evidence="3">Chorismate mutase</fullName>
    </submittedName>
</protein>
<keyword evidence="1" id="KW-0413">Isomerase</keyword>
<dbReference type="PANTHER" id="PTHR38041:SF1">
    <property type="entry name" value="CHORISMATE MUTASE"/>
    <property type="match status" value="1"/>
</dbReference>
<dbReference type="InterPro" id="IPR002701">
    <property type="entry name" value="CM_II_prokaryot"/>
</dbReference>
<dbReference type="InterPro" id="IPR036979">
    <property type="entry name" value="CM_dom_sf"/>
</dbReference>
<dbReference type="Gene3D" id="1.20.59.10">
    <property type="entry name" value="Chorismate mutase"/>
    <property type="match status" value="1"/>
</dbReference>
<feature type="domain" description="Chorismate mutase" evidence="2">
    <location>
        <begin position="1"/>
        <end position="86"/>
    </location>
</feature>
<dbReference type="SUPFAM" id="SSF48600">
    <property type="entry name" value="Chorismate mutase II"/>
    <property type="match status" value="1"/>
</dbReference>
<dbReference type="Proteomes" id="UP000198833">
    <property type="component" value="Unassembled WGS sequence"/>
</dbReference>
<dbReference type="InterPro" id="IPR036263">
    <property type="entry name" value="Chorismate_II_sf"/>
</dbReference>
<evidence type="ECO:0000259" key="2">
    <source>
        <dbReference type="PROSITE" id="PS51168"/>
    </source>
</evidence>
<proteinExistence type="predicted"/>
<reference evidence="3 4" key="1">
    <citation type="submission" date="2016-10" db="EMBL/GenBank/DDBJ databases">
        <authorList>
            <person name="de Groot N.N."/>
        </authorList>
    </citation>
    <scope>NUCLEOTIDE SEQUENCE [LARGE SCALE GENOMIC DNA]</scope>
    <source>
        <strain evidence="3 4">DSM 15695</strain>
    </source>
</reference>
<dbReference type="PROSITE" id="PS51168">
    <property type="entry name" value="CHORISMATE_MUT_2"/>
    <property type="match status" value="1"/>
</dbReference>
<accession>A0A1H9ER28</accession>
<dbReference type="InterPro" id="IPR011279">
    <property type="entry name" value="Chorismate_mutase_GmP"/>
</dbReference>
<evidence type="ECO:0000256" key="1">
    <source>
        <dbReference type="ARBA" id="ARBA00023235"/>
    </source>
</evidence>
<name>A0A1H9ER28_9LACT</name>
<organism evidence="3 4">
    <name type="scientific">Ignavigranum ruoffiae</name>
    <dbReference type="NCBI Taxonomy" id="89093"/>
    <lineage>
        <taxon>Bacteria</taxon>
        <taxon>Bacillati</taxon>
        <taxon>Bacillota</taxon>
        <taxon>Bacilli</taxon>
        <taxon>Lactobacillales</taxon>
        <taxon>Aerococcaceae</taxon>
        <taxon>Ignavigranum</taxon>
    </lineage>
</organism>
<dbReference type="PANTHER" id="PTHR38041">
    <property type="entry name" value="CHORISMATE MUTASE"/>
    <property type="match status" value="1"/>
</dbReference>
<dbReference type="AlphaFoldDB" id="A0A1H9ER28"/>
<dbReference type="GO" id="GO:0004106">
    <property type="term" value="F:chorismate mutase activity"/>
    <property type="evidence" value="ECO:0007669"/>
    <property type="project" value="InterPro"/>
</dbReference>
<keyword evidence="4" id="KW-1185">Reference proteome</keyword>
<dbReference type="Pfam" id="PF01817">
    <property type="entry name" value="CM_2"/>
    <property type="match status" value="1"/>
</dbReference>
<dbReference type="STRING" id="89093.SAMN04488558_107113"/>